<sequence length="126" mass="14922">MNAKFIHIADVHLGKRQYNNNERYQDYFRAFKWILEFAIQESVDFVLIAGDLFDNRKVSPEVLTEVFYIIRNFKTKSQEALNREIPLICIEGNHDTPIYSKQSWMTFLADLDLIILLSGEYDKIKK</sequence>
<evidence type="ECO:0000259" key="4">
    <source>
        <dbReference type="Pfam" id="PF00149"/>
    </source>
</evidence>
<dbReference type="CDD" id="cd00840">
    <property type="entry name" value="MPP_Mre11_N"/>
    <property type="match status" value="1"/>
</dbReference>
<keyword evidence="3" id="KW-0269">Exonuclease</keyword>
<feature type="domain" description="Calcineurin-like phosphoesterase" evidence="4">
    <location>
        <begin position="4"/>
        <end position="99"/>
    </location>
</feature>
<evidence type="ECO:0000256" key="1">
    <source>
        <dbReference type="ARBA" id="ARBA00022722"/>
    </source>
</evidence>
<name>A0A0F9AUD0_9ZZZZ</name>
<dbReference type="GO" id="GO:0004527">
    <property type="term" value="F:exonuclease activity"/>
    <property type="evidence" value="ECO:0007669"/>
    <property type="project" value="UniProtKB-KW"/>
</dbReference>
<comment type="caution">
    <text evidence="5">The sequence shown here is derived from an EMBL/GenBank/DDBJ whole genome shotgun (WGS) entry which is preliminary data.</text>
</comment>
<keyword evidence="1" id="KW-0540">Nuclease</keyword>
<dbReference type="InterPro" id="IPR029052">
    <property type="entry name" value="Metallo-depent_PP-like"/>
</dbReference>
<accession>A0A0F9AUD0</accession>
<dbReference type="SUPFAM" id="SSF56300">
    <property type="entry name" value="Metallo-dependent phosphatases"/>
    <property type="match status" value="1"/>
</dbReference>
<evidence type="ECO:0000256" key="3">
    <source>
        <dbReference type="ARBA" id="ARBA00022839"/>
    </source>
</evidence>
<dbReference type="EMBL" id="LAZR01052852">
    <property type="protein sequence ID" value="KKK82044.1"/>
    <property type="molecule type" value="Genomic_DNA"/>
</dbReference>
<protein>
    <recommendedName>
        <fullName evidence="4">Calcineurin-like phosphoesterase domain-containing protein</fullName>
    </recommendedName>
</protein>
<evidence type="ECO:0000256" key="2">
    <source>
        <dbReference type="ARBA" id="ARBA00022801"/>
    </source>
</evidence>
<proteinExistence type="predicted"/>
<evidence type="ECO:0000313" key="5">
    <source>
        <dbReference type="EMBL" id="KKK82044.1"/>
    </source>
</evidence>
<dbReference type="PANTHER" id="PTHR30337:SF0">
    <property type="entry name" value="NUCLEASE SBCCD SUBUNIT D"/>
    <property type="match status" value="1"/>
</dbReference>
<reference evidence="5" key="1">
    <citation type="journal article" date="2015" name="Nature">
        <title>Complex archaea that bridge the gap between prokaryotes and eukaryotes.</title>
        <authorList>
            <person name="Spang A."/>
            <person name="Saw J.H."/>
            <person name="Jorgensen S.L."/>
            <person name="Zaremba-Niedzwiedzka K."/>
            <person name="Martijn J."/>
            <person name="Lind A.E."/>
            <person name="van Eijk R."/>
            <person name="Schleper C."/>
            <person name="Guy L."/>
            <person name="Ettema T.J."/>
        </authorList>
    </citation>
    <scope>NUCLEOTIDE SEQUENCE</scope>
</reference>
<dbReference type="InterPro" id="IPR041796">
    <property type="entry name" value="Mre11_N"/>
</dbReference>
<dbReference type="InterPro" id="IPR004843">
    <property type="entry name" value="Calcineurin-like_PHP"/>
</dbReference>
<dbReference type="Pfam" id="PF00149">
    <property type="entry name" value="Metallophos"/>
    <property type="match status" value="1"/>
</dbReference>
<gene>
    <name evidence="5" type="ORF">LCGC14_2807320</name>
</gene>
<feature type="non-terminal residue" evidence="5">
    <location>
        <position position="126"/>
    </location>
</feature>
<organism evidence="5">
    <name type="scientific">marine sediment metagenome</name>
    <dbReference type="NCBI Taxonomy" id="412755"/>
    <lineage>
        <taxon>unclassified sequences</taxon>
        <taxon>metagenomes</taxon>
        <taxon>ecological metagenomes</taxon>
    </lineage>
</organism>
<keyword evidence="2" id="KW-0378">Hydrolase</keyword>
<dbReference type="Gene3D" id="3.60.21.10">
    <property type="match status" value="1"/>
</dbReference>
<dbReference type="AlphaFoldDB" id="A0A0F9AUD0"/>
<dbReference type="PANTHER" id="PTHR30337">
    <property type="entry name" value="COMPONENT OF ATP-DEPENDENT DSDNA EXONUCLEASE"/>
    <property type="match status" value="1"/>
</dbReference>
<dbReference type="InterPro" id="IPR050535">
    <property type="entry name" value="DNA_Repair-Maintenance_Comp"/>
</dbReference>